<reference evidence="3" key="1">
    <citation type="journal article" date="2013" name="Nat. Genet.">
        <title>The draft genomes of soft-shell turtle and green sea turtle yield insights into the development and evolution of the turtle-specific body plan.</title>
        <authorList>
            <person name="Wang Z."/>
            <person name="Pascual-Anaya J."/>
            <person name="Zadissa A."/>
            <person name="Li W."/>
            <person name="Niimura Y."/>
            <person name="Huang Z."/>
            <person name="Li C."/>
            <person name="White S."/>
            <person name="Xiong Z."/>
            <person name="Fang D."/>
            <person name="Wang B."/>
            <person name="Ming Y."/>
            <person name="Chen Y."/>
            <person name="Zheng Y."/>
            <person name="Kuraku S."/>
            <person name="Pignatelli M."/>
            <person name="Herrero J."/>
            <person name="Beal K."/>
            <person name="Nozawa M."/>
            <person name="Li Q."/>
            <person name="Wang J."/>
            <person name="Zhang H."/>
            <person name="Yu L."/>
            <person name="Shigenobu S."/>
            <person name="Wang J."/>
            <person name="Liu J."/>
            <person name="Flicek P."/>
            <person name="Searle S."/>
            <person name="Wang J."/>
            <person name="Kuratani S."/>
            <person name="Yin Y."/>
            <person name="Aken B."/>
            <person name="Zhang G."/>
            <person name="Irie N."/>
        </authorList>
    </citation>
    <scope>NUCLEOTIDE SEQUENCE [LARGE SCALE GENOMIC DNA]</scope>
</reference>
<evidence type="ECO:0000313" key="3">
    <source>
        <dbReference type="Proteomes" id="UP000031443"/>
    </source>
</evidence>
<feature type="region of interest" description="Disordered" evidence="1">
    <location>
        <begin position="36"/>
        <end position="67"/>
    </location>
</feature>
<name>M7CCD9_CHEMY</name>
<feature type="compositionally biased region" description="Polar residues" evidence="1">
    <location>
        <begin position="50"/>
        <end position="59"/>
    </location>
</feature>
<protein>
    <submittedName>
        <fullName evidence="2">Uncharacterized protein</fullName>
    </submittedName>
</protein>
<evidence type="ECO:0000256" key="1">
    <source>
        <dbReference type="SAM" id="MobiDB-lite"/>
    </source>
</evidence>
<gene>
    <name evidence="2" type="ORF">UY3_00364</name>
</gene>
<dbReference type="EMBL" id="KB474745">
    <property type="protein sequence ID" value="EMP42368.1"/>
    <property type="molecule type" value="Genomic_DNA"/>
</dbReference>
<dbReference type="AlphaFoldDB" id="M7CCD9"/>
<evidence type="ECO:0000313" key="2">
    <source>
        <dbReference type="EMBL" id="EMP42368.1"/>
    </source>
</evidence>
<keyword evidence="3" id="KW-1185">Reference proteome</keyword>
<sequence length="92" mass="9622">MIVTSKSQSKEGNGVKQYRRHLLLLATEAGPLLRYSSRTVPGTEEAIGTDTGTGKTAGSSEALGPDAAHGTEALFTQILGTEKATRTFANAE</sequence>
<dbReference type="Proteomes" id="UP000031443">
    <property type="component" value="Unassembled WGS sequence"/>
</dbReference>
<organism evidence="2 3">
    <name type="scientific">Chelonia mydas</name>
    <name type="common">Green sea-turtle</name>
    <name type="synonym">Chelonia agassizi</name>
    <dbReference type="NCBI Taxonomy" id="8469"/>
    <lineage>
        <taxon>Eukaryota</taxon>
        <taxon>Metazoa</taxon>
        <taxon>Chordata</taxon>
        <taxon>Craniata</taxon>
        <taxon>Vertebrata</taxon>
        <taxon>Euteleostomi</taxon>
        <taxon>Archelosauria</taxon>
        <taxon>Testudinata</taxon>
        <taxon>Testudines</taxon>
        <taxon>Cryptodira</taxon>
        <taxon>Durocryptodira</taxon>
        <taxon>Americhelydia</taxon>
        <taxon>Chelonioidea</taxon>
        <taxon>Cheloniidae</taxon>
        <taxon>Chelonia</taxon>
    </lineage>
</organism>
<proteinExistence type="predicted"/>
<accession>M7CCD9</accession>